<name>A0A6M0H443_9CLOT</name>
<feature type="domain" description="PucR C-terminal helix-turn-helix" evidence="3">
    <location>
        <begin position="483"/>
        <end position="541"/>
    </location>
</feature>
<evidence type="ECO:0000256" key="1">
    <source>
        <dbReference type="ARBA" id="ARBA00006754"/>
    </source>
</evidence>
<dbReference type="EMBL" id="JAAGPU010000010">
    <property type="protein sequence ID" value="NEU04631.1"/>
    <property type="molecule type" value="Genomic_DNA"/>
</dbReference>
<evidence type="ECO:0000313" key="5">
    <source>
        <dbReference type="EMBL" id="NEU04631.1"/>
    </source>
</evidence>
<dbReference type="InterPro" id="IPR012914">
    <property type="entry name" value="PucR_dom"/>
</dbReference>
<dbReference type="InterPro" id="IPR041522">
    <property type="entry name" value="CdaR_GGDEF"/>
</dbReference>
<evidence type="ECO:0000259" key="2">
    <source>
        <dbReference type="Pfam" id="PF07905"/>
    </source>
</evidence>
<keyword evidence="6" id="KW-1185">Reference proteome</keyword>
<dbReference type="PANTHER" id="PTHR33744:SF1">
    <property type="entry name" value="DNA-BINDING TRANSCRIPTIONAL ACTIVATOR ADER"/>
    <property type="match status" value="1"/>
</dbReference>
<comment type="similarity">
    <text evidence="1">Belongs to the CdaR family.</text>
</comment>
<dbReference type="Pfam" id="PF17853">
    <property type="entry name" value="GGDEF_2"/>
    <property type="match status" value="1"/>
</dbReference>
<feature type="domain" description="Purine catabolism PurC-like" evidence="2">
    <location>
        <begin position="6"/>
        <end position="122"/>
    </location>
</feature>
<dbReference type="Pfam" id="PF13556">
    <property type="entry name" value="HTH_30"/>
    <property type="match status" value="1"/>
</dbReference>
<protein>
    <recommendedName>
        <fullName evidence="7">PucR family transcriptional regulator</fullName>
    </recommendedName>
</protein>
<dbReference type="RefSeq" id="WP_199869671.1">
    <property type="nucleotide sequence ID" value="NZ_JAAGPU010000010.1"/>
</dbReference>
<reference evidence="5 6" key="1">
    <citation type="submission" date="2020-02" db="EMBL/GenBank/DDBJ databases">
        <title>Genome assembly of a novel Clostridium senegalense strain.</title>
        <authorList>
            <person name="Gupta T.B."/>
            <person name="Jauregui R."/>
            <person name="Maclean P."/>
            <person name="Nawarathana A."/>
            <person name="Brightwell G."/>
        </authorList>
    </citation>
    <scope>NUCLEOTIDE SEQUENCE [LARGE SCALE GENOMIC DNA]</scope>
    <source>
        <strain evidence="5 6">AGRFS4</strain>
    </source>
</reference>
<proteinExistence type="inferred from homology"/>
<dbReference type="InterPro" id="IPR051448">
    <property type="entry name" value="CdaR-like_regulators"/>
</dbReference>
<evidence type="ECO:0000259" key="4">
    <source>
        <dbReference type="Pfam" id="PF17853"/>
    </source>
</evidence>
<feature type="domain" description="CdaR GGDEF-like" evidence="4">
    <location>
        <begin position="293"/>
        <end position="430"/>
    </location>
</feature>
<sequence>MKFLKDLFNLDIFKKCKIIAGEKGLDRSVNFVNISDTDDIASMLNENDLLLTTGYGFKDDAKKLNKFIISLNNIGVSGLIIKENRFIKEIPPSVVETANQLNFPILILTGNSTLGELSSHITGYLCNYKSAELFHAINLQKEFTDMMLKNHNIDYLLHKLSLIIDTSVVLLDYKLDIISASTYLDKDNDILIENIISIIKSDKDKYGSCTNESLVDVNTSKQTTFSTFIVPTVYHIPNILIVLDSNKLIYPLSNTSIEQIIYALSFCIIKNQMQFKNKSKIKSAFFFDMLYGNISNTSEFIKKGSQYGLKDSCKYMCITGSFDFYNPYKNSEIANQNKVSLATFHLINSVEKKSKELNLDTIVFTQNTYFIIIIQIEQYNNVIQKLIEDLIFSVQKGCFDDMPISFGVSSPVRNITKIKNAYLDSLQALNLGYDLQKSNFVQYYKIQESRDILQMLPEKTLKEFSSNILGRLVLKTSKEKNILLQTLKAYIDNKYDLSKTARALYVHRNTVKYRLSRCEELLDMSLNDSSDSFTIQLALEIQSMLS</sequence>
<dbReference type="InterPro" id="IPR042070">
    <property type="entry name" value="PucR_C-HTH_sf"/>
</dbReference>
<dbReference type="AlphaFoldDB" id="A0A6M0H443"/>
<evidence type="ECO:0008006" key="7">
    <source>
        <dbReference type="Google" id="ProtNLM"/>
    </source>
</evidence>
<accession>A0A6M0H443</accession>
<dbReference type="Gene3D" id="1.10.10.2840">
    <property type="entry name" value="PucR C-terminal helix-turn-helix domain"/>
    <property type="match status" value="1"/>
</dbReference>
<evidence type="ECO:0000259" key="3">
    <source>
        <dbReference type="Pfam" id="PF13556"/>
    </source>
</evidence>
<dbReference type="InterPro" id="IPR025736">
    <property type="entry name" value="PucR_C-HTH_dom"/>
</dbReference>
<organism evidence="5 6">
    <name type="scientific">Clostridium senegalense</name>
    <dbReference type="NCBI Taxonomy" id="1465809"/>
    <lineage>
        <taxon>Bacteria</taxon>
        <taxon>Bacillati</taxon>
        <taxon>Bacillota</taxon>
        <taxon>Clostridia</taxon>
        <taxon>Eubacteriales</taxon>
        <taxon>Clostridiaceae</taxon>
        <taxon>Clostridium</taxon>
    </lineage>
</organism>
<evidence type="ECO:0000313" key="6">
    <source>
        <dbReference type="Proteomes" id="UP000481872"/>
    </source>
</evidence>
<gene>
    <name evidence="5" type="ORF">G3M99_07090</name>
</gene>
<comment type="caution">
    <text evidence="5">The sequence shown here is derived from an EMBL/GenBank/DDBJ whole genome shotgun (WGS) entry which is preliminary data.</text>
</comment>
<dbReference type="PANTHER" id="PTHR33744">
    <property type="entry name" value="CARBOHYDRATE DIACID REGULATOR"/>
    <property type="match status" value="1"/>
</dbReference>
<dbReference type="Proteomes" id="UP000481872">
    <property type="component" value="Unassembled WGS sequence"/>
</dbReference>
<dbReference type="Pfam" id="PF07905">
    <property type="entry name" value="PucR"/>
    <property type="match status" value="1"/>
</dbReference>